<dbReference type="Gene3D" id="3.90.226.10">
    <property type="entry name" value="2-enoyl-CoA Hydratase, Chain A, domain 1"/>
    <property type="match status" value="1"/>
</dbReference>
<sequence length="251" mass="27676">MKGPIRVVRSDTIAEYKNLAPLYEWSEGKAYLIIDRVTFRETPGALLCYYNPPVHQVGNPGLDAYLEGLDRVLEKRDDLKFLILYGANDPVHAGGDLKESLSRLDRTLEVKKDKEASGASAQEIDQLFEWADTRLKKGIGLHAKIRELAEHLRVVAVCGGGTRFGGSAEIPLMADYLVGDSRSGMCFSEATIGLLPGWSGIARTLVKAGLTNAQYMAMTGKEVKAKQLQEIGTYNVVVELPFSFPKRQKTD</sequence>
<reference evidence="2" key="1">
    <citation type="journal article" date="2014" name="Front. Microbiol.">
        <title>High frequency of phylogenetically diverse reductive dehalogenase-homologous genes in deep subseafloor sedimentary metagenomes.</title>
        <authorList>
            <person name="Kawai M."/>
            <person name="Futagami T."/>
            <person name="Toyoda A."/>
            <person name="Takaki Y."/>
            <person name="Nishi S."/>
            <person name="Hori S."/>
            <person name="Arai W."/>
            <person name="Tsubouchi T."/>
            <person name="Morono Y."/>
            <person name="Uchiyama I."/>
            <person name="Ito T."/>
            <person name="Fujiyama A."/>
            <person name="Inagaki F."/>
            <person name="Takami H."/>
        </authorList>
    </citation>
    <scope>NUCLEOTIDE SEQUENCE</scope>
    <source>
        <strain evidence="2">Expedition CK06-06</strain>
    </source>
</reference>
<dbReference type="PANTHER" id="PTHR43802">
    <property type="entry name" value="ENOYL-COA HYDRATASE"/>
    <property type="match status" value="1"/>
</dbReference>
<dbReference type="PANTHER" id="PTHR43802:SF1">
    <property type="entry name" value="IP11341P-RELATED"/>
    <property type="match status" value="1"/>
</dbReference>
<organism evidence="2">
    <name type="scientific">marine sediment metagenome</name>
    <dbReference type="NCBI Taxonomy" id="412755"/>
    <lineage>
        <taxon>unclassified sequences</taxon>
        <taxon>metagenomes</taxon>
        <taxon>ecological metagenomes</taxon>
    </lineage>
</organism>
<dbReference type="CDD" id="cd06558">
    <property type="entry name" value="crotonase-like"/>
    <property type="match status" value="1"/>
</dbReference>
<comment type="caution">
    <text evidence="2">The sequence shown here is derived from an EMBL/GenBank/DDBJ whole genome shotgun (WGS) entry which is preliminary data.</text>
</comment>
<evidence type="ECO:0008006" key="3">
    <source>
        <dbReference type="Google" id="ProtNLM"/>
    </source>
</evidence>
<name>X0T892_9ZZZZ</name>
<dbReference type="Pfam" id="PF00378">
    <property type="entry name" value="ECH_1"/>
    <property type="match status" value="1"/>
</dbReference>
<proteinExistence type="inferred from homology"/>
<dbReference type="AlphaFoldDB" id="X0T892"/>
<comment type="similarity">
    <text evidence="1">Belongs to the enoyl-CoA hydratase/isomerase family.</text>
</comment>
<feature type="non-terminal residue" evidence="2">
    <location>
        <position position="251"/>
    </location>
</feature>
<gene>
    <name evidence="2" type="ORF">S01H1_27382</name>
</gene>
<dbReference type="InterPro" id="IPR001753">
    <property type="entry name" value="Enoyl-CoA_hydra/iso"/>
</dbReference>
<dbReference type="SUPFAM" id="SSF52096">
    <property type="entry name" value="ClpP/crotonase"/>
    <property type="match status" value="1"/>
</dbReference>
<accession>X0T892</accession>
<dbReference type="InterPro" id="IPR029045">
    <property type="entry name" value="ClpP/crotonase-like_dom_sf"/>
</dbReference>
<protein>
    <recommendedName>
        <fullName evidence="3">Enoyl-CoA hydratase/isomerase family protein</fullName>
    </recommendedName>
</protein>
<dbReference type="EMBL" id="BARS01016666">
    <property type="protein sequence ID" value="GAF89414.1"/>
    <property type="molecule type" value="Genomic_DNA"/>
</dbReference>
<evidence type="ECO:0000256" key="1">
    <source>
        <dbReference type="ARBA" id="ARBA00005254"/>
    </source>
</evidence>
<evidence type="ECO:0000313" key="2">
    <source>
        <dbReference type="EMBL" id="GAF89414.1"/>
    </source>
</evidence>